<dbReference type="InterPro" id="IPR042178">
    <property type="entry name" value="Serpin_sf_1"/>
</dbReference>
<organism evidence="3 4">
    <name type="scientific">Streptomyces actuosus</name>
    <dbReference type="NCBI Taxonomy" id="1885"/>
    <lineage>
        <taxon>Bacteria</taxon>
        <taxon>Bacillati</taxon>
        <taxon>Actinomycetota</taxon>
        <taxon>Actinomycetes</taxon>
        <taxon>Kitasatosporales</taxon>
        <taxon>Streptomycetaceae</taxon>
        <taxon>Streptomyces</taxon>
    </lineage>
</organism>
<dbReference type="SUPFAM" id="SSF56574">
    <property type="entry name" value="Serpins"/>
    <property type="match status" value="2"/>
</dbReference>
<dbReference type="GO" id="GO:0005615">
    <property type="term" value="C:extracellular space"/>
    <property type="evidence" value="ECO:0007669"/>
    <property type="project" value="InterPro"/>
</dbReference>
<accession>A0A2U9P850</accession>
<dbReference type="OrthoDB" id="4847668at2"/>
<dbReference type="KEGG" id="sact:DMT42_25305"/>
<comment type="similarity">
    <text evidence="1">Belongs to the serpin family.</text>
</comment>
<dbReference type="SMART" id="SM00093">
    <property type="entry name" value="SERPIN"/>
    <property type="match status" value="1"/>
</dbReference>
<dbReference type="EMBL" id="CP029788">
    <property type="protein sequence ID" value="AWT45275.1"/>
    <property type="molecule type" value="Genomic_DNA"/>
</dbReference>
<evidence type="ECO:0000259" key="2">
    <source>
        <dbReference type="SMART" id="SM00093"/>
    </source>
</evidence>
<dbReference type="Pfam" id="PF00079">
    <property type="entry name" value="Serpin"/>
    <property type="match status" value="2"/>
</dbReference>
<keyword evidence="4" id="KW-1185">Reference proteome</keyword>
<protein>
    <submittedName>
        <fullName evidence="3">Proteinase inhibitor I4 serpin</fullName>
    </submittedName>
</protein>
<proteinExistence type="inferred from homology"/>
<evidence type="ECO:0000256" key="1">
    <source>
        <dbReference type="RuleBase" id="RU000411"/>
    </source>
</evidence>
<dbReference type="InterPro" id="IPR036186">
    <property type="entry name" value="Serpin_sf"/>
</dbReference>
<dbReference type="PANTHER" id="PTHR11461">
    <property type="entry name" value="SERINE PROTEASE INHIBITOR, SERPIN"/>
    <property type="match status" value="1"/>
</dbReference>
<reference evidence="3 4" key="1">
    <citation type="submission" date="2018-06" db="EMBL/GenBank/DDBJ databases">
        <title>The complete genome sequence of a nosiheptide producer Streptomyces actuosus ATCC 25421: deducing the ability of producing a new class III lantibiotics.</title>
        <authorList>
            <person name="Liu W."/>
            <person name="Sun F."/>
            <person name="Hu Y."/>
        </authorList>
    </citation>
    <scope>NUCLEOTIDE SEQUENCE [LARGE SCALE GENOMIC DNA]</scope>
    <source>
        <strain evidence="3 4">ATCC 25421</strain>
    </source>
</reference>
<dbReference type="GO" id="GO:0004867">
    <property type="term" value="F:serine-type endopeptidase inhibitor activity"/>
    <property type="evidence" value="ECO:0007669"/>
    <property type="project" value="InterPro"/>
</dbReference>
<feature type="domain" description="Serpin" evidence="2">
    <location>
        <begin position="16"/>
        <end position="393"/>
    </location>
</feature>
<dbReference type="AlphaFoldDB" id="A0A2U9P850"/>
<gene>
    <name evidence="3" type="ORF">DMT42_25305</name>
</gene>
<evidence type="ECO:0000313" key="3">
    <source>
        <dbReference type="EMBL" id="AWT45275.1"/>
    </source>
</evidence>
<name>A0A2U9P850_STRAS</name>
<dbReference type="Gene3D" id="3.30.497.10">
    <property type="entry name" value="Antithrombin, subunit I, domain 2"/>
    <property type="match status" value="2"/>
</dbReference>
<evidence type="ECO:0000313" key="4">
    <source>
        <dbReference type="Proteomes" id="UP000247634"/>
    </source>
</evidence>
<dbReference type="InterPro" id="IPR023796">
    <property type="entry name" value="Serpin_dom"/>
</dbReference>
<dbReference type="RefSeq" id="WP_110630169.1">
    <property type="nucleotide sequence ID" value="NZ_CP029788.1"/>
</dbReference>
<dbReference type="PANTHER" id="PTHR11461:SF211">
    <property type="entry name" value="GH10112P-RELATED"/>
    <property type="match status" value="1"/>
</dbReference>
<sequence>MPVTKETVRAVNRLGARWAGALGESPGNTVCSALGVWPLLALLADGAHGPARAELAEGVGLPAGEAASAARELLAGLRAMRGLDSALGLWTKRTLELREAWEAGLPVGAHGVLTGDEDTDRGALDAWAARHTGGLVEAMPVVLEKDTELVLASALALRTRWPRPFDDFPLRVGHGPWQGRTLLGLGRRSTLLDRVGVADTPHGLVTGLTVHGGNGIDVRLLLGEEGMTPGQVLAAGVGIVAGRHPVLPGPRLPLGEVGPGLRVVRELSRTPDPPVLDVTTVAYDVAASHDLLALHEVFGLTAARDDSVGHFSGISGSLPLAVNSARQAAVARFDAEGFQAAAVSSFGVAGAGAVPRLRWRTTRVEAAFERPFGFLAVHRHSRVVLAVGWVAEPSPFSWG</sequence>
<dbReference type="InterPro" id="IPR000215">
    <property type="entry name" value="Serpin_fam"/>
</dbReference>
<dbReference type="Proteomes" id="UP000247634">
    <property type="component" value="Chromosome"/>
</dbReference>